<evidence type="ECO:0000259" key="6">
    <source>
        <dbReference type="PROSITE" id="PS50207"/>
    </source>
</evidence>
<dbReference type="PRINTS" id="PR00376">
    <property type="entry name" value="IL1BCENZYME"/>
</dbReference>
<dbReference type="InterPro" id="IPR002138">
    <property type="entry name" value="Pept_C14_p10"/>
</dbReference>
<feature type="domain" description="Caspase family p20" evidence="7">
    <location>
        <begin position="254"/>
        <end position="375"/>
    </location>
</feature>
<comment type="caution">
    <text evidence="8">The sequence shown here is derived from an EMBL/GenBank/DDBJ whole genome shotgun (WGS) entry which is preliminary data.</text>
</comment>
<dbReference type="Gene3D" id="3.40.50.1460">
    <property type="match status" value="1"/>
</dbReference>
<dbReference type="PANTHER" id="PTHR47901:SF8">
    <property type="entry name" value="CASPASE-3"/>
    <property type="match status" value="1"/>
</dbReference>
<dbReference type="GO" id="GO:0004197">
    <property type="term" value="F:cysteine-type endopeptidase activity"/>
    <property type="evidence" value="ECO:0007669"/>
    <property type="project" value="InterPro"/>
</dbReference>
<evidence type="ECO:0000256" key="2">
    <source>
        <dbReference type="ARBA" id="ARBA00022670"/>
    </source>
</evidence>
<dbReference type="PANTHER" id="PTHR47901">
    <property type="entry name" value="CASPASE RECRUITMENT DOMAIN-CONTAINING PROTEIN 18"/>
    <property type="match status" value="1"/>
</dbReference>
<accession>A0A833RYR4</accession>
<evidence type="ECO:0000256" key="5">
    <source>
        <dbReference type="RuleBase" id="RU003971"/>
    </source>
</evidence>
<dbReference type="Pfam" id="PF23724">
    <property type="entry name" value="Dredd_2nd"/>
    <property type="match status" value="1"/>
</dbReference>
<dbReference type="Pfam" id="PF23725">
    <property type="entry name" value="Dredd_N"/>
    <property type="match status" value="1"/>
</dbReference>
<evidence type="ECO:0000259" key="7">
    <source>
        <dbReference type="PROSITE" id="PS50208"/>
    </source>
</evidence>
<evidence type="ECO:0000256" key="4">
    <source>
        <dbReference type="ARBA" id="ARBA00022801"/>
    </source>
</evidence>
<keyword evidence="9" id="KW-1185">Reference proteome</keyword>
<dbReference type="SUPFAM" id="SSF52129">
    <property type="entry name" value="Caspase-like"/>
    <property type="match status" value="1"/>
</dbReference>
<dbReference type="SMART" id="SM00115">
    <property type="entry name" value="CASc"/>
    <property type="match status" value="1"/>
</dbReference>
<comment type="similarity">
    <text evidence="1 5">Belongs to the peptidase C14A family.</text>
</comment>
<protein>
    <recommendedName>
        <fullName evidence="10">Caspase-8</fullName>
    </recommendedName>
</protein>
<evidence type="ECO:0000313" key="8">
    <source>
        <dbReference type="EMBL" id="KAF3426091.1"/>
    </source>
</evidence>
<dbReference type="GO" id="GO:0006508">
    <property type="term" value="P:proteolysis"/>
    <property type="evidence" value="ECO:0007669"/>
    <property type="project" value="UniProtKB-KW"/>
</dbReference>
<dbReference type="InterPro" id="IPR056260">
    <property type="entry name" value="Dredd_2nd"/>
</dbReference>
<evidence type="ECO:0000313" key="9">
    <source>
        <dbReference type="Proteomes" id="UP000655588"/>
    </source>
</evidence>
<gene>
    <name evidence="8" type="ORF">E2986_07726</name>
</gene>
<dbReference type="InterPro" id="IPR001309">
    <property type="entry name" value="Pept_C14_p20"/>
</dbReference>
<dbReference type="Pfam" id="PF00656">
    <property type="entry name" value="Peptidase_C14"/>
    <property type="match status" value="1"/>
</dbReference>
<proteinExistence type="inferred from homology"/>
<dbReference type="PROSITE" id="PS50207">
    <property type="entry name" value="CASPASE_P10"/>
    <property type="match status" value="1"/>
</dbReference>
<dbReference type="InterPro" id="IPR015917">
    <property type="entry name" value="Pept_C14A"/>
</dbReference>
<name>A0A833RYR4_9HYME</name>
<evidence type="ECO:0000256" key="1">
    <source>
        <dbReference type="ARBA" id="ARBA00010134"/>
    </source>
</evidence>
<dbReference type="InterPro" id="IPR029030">
    <property type="entry name" value="Caspase-like_dom_sf"/>
</dbReference>
<dbReference type="InterPro" id="IPR011600">
    <property type="entry name" value="Pept_C14_caspase"/>
</dbReference>
<keyword evidence="3" id="KW-0053">Apoptosis</keyword>
<dbReference type="InterPro" id="IPR056259">
    <property type="entry name" value="Dredd_N"/>
</dbReference>
<organism evidence="8 9">
    <name type="scientific">Frieseomelitta varia</name>
    <dbReference type="NCBI Taxonomy" id="561572"/>
    <lineage>
        <taxon>Eukaryota</taxon>
        <taxon>Metazoa</taxon>
        <taxon>Ecdysozoa</taxon>
        <taxon>Arthropoda</taxon>
        <taxon>Hexapoda</taxon>
        <taxon>Insecta</taxon>
        <taxon>Pterygota</taxon>
        <taxon>Neoptera</taxon>
        <taxon>Endopterygota</taxon>
        <taxon>Hymenoptera</taxon>
        <taxon>Apocrita</taxon>
        <taxon>Aculeata</taxon>
        <taxon>Apoidea</taxon>
        <taxon>Anthophila</taxon>
        <taxon>Apidae</taxon>
        <taxon>Frieseomelitta</taxon>
    </lineage>
</organism>
<evidence type="ECO:0000256" key="3">
    <source>
        <dbReference type="ARBA" id="ARBA00022703"/>
    </source>
</evidence>
<dbReference type="AlphaFoldDB" id="A0A833RYR4"/>
<evidence type="ECO:0008006" key="10">
    <source>
        <dbReference type="Google" id="ProtNLM"/>
    </source>
</evidence>
<feature type="domain" description="Caspase family p10" evidence="6">
    <location>
        <begin position="415"/>
        <end position="499"/>
    </location>
</feature>
<keyword evidence="2" id="KW-0645">Protease</keyword>
<dbReference type="PROSITE" id="PS50208">
    <property type="entry name" value="CASPASE_P20"/>
    <property type="match status" value="1"/>
</dbReference>
<reference evidence="8" key="1">
    <citation type="submission" date="2019-11" db="EMBL/GenBank/DDBJ databases">
        <title>The nuclear and mitochondrial genomes of Frieseomelitta varia - a highly eusocial stingless bee (Meliponini) with a permanently sterile worker caste.</title>
        <authorList>
            <person name="Freitas F.C.P."/>
            <person name="Lourenco A.P."/>
            <person name="Nunes F.M.F."/>
            <person name="Paschoal A.R."/>
            <person name="Abreu F.C.P."/>
            <person name="Barbin F.O."/>
            <person name="Bataglia L."/>
            <person name="Cardoso-Junior C.A.M."/>
            <person name="Cervoni M.S."/>
            <person name="Silva S.R."/>
            <person name="Dalarmi F."/>
            <person name="Del Lama M.A."/>
            <person name="Depintor T.S."/>
            <person name="Ferreira K.M."/>
            <person name="Goria P.S."/>
            <person name="Jaskot M.C."/>
            <person name="Lago D.C."/>
            <person name="Luna-Lucena D."/>
            <person name="Moda L.M."/>
            <person name="Nascimento L."/>
            <person name="Pedrino M."/>
            <person name="Rabico F.O."/>
            <person name="Sanches F.C."/>
            <person name="Santos D.E."/>
            <person name="Santos C.G."/>
            <person name="Vieira J."/>
            <person name="Lopes T.F."/>
            <person name="Barchuk A.R."/>
            <person name="Hartfelder K."/>
            <person name="Simoes Z.L.P."/>
            <person name="Bitondi M.M.G."/>
            <person name="Pinheiro D.G."/>
        </authorList>
    </citation>
    <scope>NUCLEOTIDE SEQUENCE</scope>
    <source>
        <strain evidence="8">USP_RPSP 00005682</strain>
        <tissue evidence="8">Whole individual</tissue>
    </source>
</reference>
<keyword evidence="4" id="KW-0378">Hydrolase</keyword>
<dbReference type="InterPro" id="IPR002398">
    <property type="entry name" value="Pept_C14"/>
</dbReference>
<sequence length="504" mass="58645">MSVLTDASPIITYDNLNENILNKSILWKIENDFDIDEKMSVLFLMIDDYEHSFQEVYDLLKKCKEDQAFILTEFVNKHPDNWKNKLLEATCVINNRQVIRKLGISFESFSLFYKPKIRSYSRYINLAAKCLYLLCEALCEDKTKLLLQYIQTDLTPYEENLKNIDFLELHMLYWMRENYISIYPDGTAKLKNLLKHLKTLEDLELICEDLKKRENHQNVLDIQHSLNTSHVRESFMEESSILSDVEENDIRKLNSGLCIIISQMLFEGKKFETRFGNAKDCKTLSETFRRFGFTVTQFNNLTEDEIFTVLENIPKNFGTNYDCIFLCILSHGCKGGIISTEGKEVSIEAIEHKFCCVELEDVIKVVIIQACQGNVKGYLYIYIDKLIGQVNVNETTNLLTDGPTDCKSSNILPYKNFCIFMSTMQGFISVRHKKEGSWFIQEFCNILQSGKNKITFLEAIRKTIHSVMKKKGKLNETNSIAQLPELKTCRLLTDFHLPDYQEHI</sequence>
<dbReference type="EMBL" id="WNWW01000342">
    <property type="protein sequence ID" value="KAF3426091.1"/>
    <property type="molecule type" value="Genomic_DNA"/>
</dbReference>
<dbReference type="Proteomes" id="UP000655588">
    <property type="component" value="Unassembled WGS sequence"/>
</dbReference>
<dbReference type="GO" id="GO:0006915">
    <property type="term" value="P:apoptotic process"/>
    <property type="evidence" value="ECO:0007669"/>
    <property type="project" value="UniProtKB-KW"/>
</dbReference>